<dbReference type="EMBL" id="AP024601">
    <property type="protein sequence ID" value="BCU81505.1"/>
    <property type="molecule type" value="Genomic_DNA"/>
</dbReference>
<dbReference type="EC" id="4.1.1.112" evidence="10"/>
<dbReference type="NCBIfam" id="TIGR01935">
    <property type="entry name" value="NOT-MenG"/>
    <property type="match status" value="1"/>
</dbReference>
<dbReference type="GO" id="GO:0051252">
    <property type="term" value="P:regulation of RNA metabolic process"/>
    <property type="evidence" value="ECO:0007669"/>
    <property type="project" value="InterPro"/>
</dbReference>
<comment type="cofactor">
    <cofactor evidence="2 10">
        <name>a divalent metal cation</name>
        <dbReference type="ChEBI" id="CHEBI:60240"/>
    </cofactor>
</comment>
<keyword evidence="5 9" id="KW-0479">Metal-binding</keyword>
<dbReference type="SUPFAM" id="SSF89562">
    <property type="entry name" value="RraA-like"/>
    <property type="match status" value="1"/>
</dbReference>
<dbReference type="Proteomes" id="UP000677436">
    <property type="component" value="Chromosome"/>
</dbReference>
<evidence type="ECO:0000256" key="1">
    <source>
        <dbReference type="ARBA" id="ARBA00001342"/>
    </source>
</evidence>
<dbReference type="NCBIfam" id="NF006875">
    <property type="entry name" value="PRK09372.1"/>
    <property type="match status" value="1"/>
</dbReference>
<dbReference type="GO" id="GO:0008948">
    <property type="term" value="F:oxaloacetate decarboxylase activity"/>
    <property type="evidence" value="ECO:0007669"/>
    <property type="project" value="UniProtKB-EC"/>
</dbReference>
<dbReference type="Pfam" id="PF03737">
    <property type="entry name" value="RraA-like"/>
    <property type="match status" value="1"/>
</dbReference>
<evidence type="ECO:0000256" key="5">
    <source>
        <dbReference type="ARBA" id="ARBA00022723"/>
    </source>
</evidence>
<dbReference type="PANTHER" id="PTHR33254">
    <property type="entry name" value="4-HYDROXY-4-METHYL-2-OXOGLUTARATE ALDOLASE 3-RELATED"/>
    <property type="match status" value="1"/>
</dbReference>
<dbReference type="Gene3D" id="3.50.30.40">
    <property type="entry name" value="Ribonuclease E inhibitor RraA/RraA-like"/>
    <property type="match status" value="1"/>
</dbReference>
<feature type="binding site" evidence="9">
    <location>
        <position position="95"/>
    </location>
    <ligand>
        <name>substrate</name>
    </ligand>
</feature>
<proteinExistence type="inferred from homology"/>
<comment type="catalytic activity">
    <reaction evidence="1 10">
        <text>4-hydroxy-4-methyl-2-oxoglutarate = 2 pyruvate</text>
        <dbReference type="Rhea" id="RHEA:22748"/>
        <dbReference type="ChEBI" id="CHEBI:15361"/>
        <dbReference type="ChEBI" id="CHEBI:58276"/>
        <dbReference type="EC" id="4.1.3.17"/>
    </reaction>
</comment>
<dbReference type="InterPro" id="IPR036704">
    <property type="entry name" value="RraA/RraA-like_sf"/>
</dbReference>
<comment type="similarity">
    <text evidence="3 10">Belongs to the class II aldolase/RraA-like family.</text>
</comment>
<gene>
    <name evidence="11" type="primary">rraA</name>
    <name evidence="11" type="ORF">JIR001_12880</name>
</gene>
<evidence type="ECO:0000313" key="11">
    <source>
        <dbReference type="EMBL" id="BCU81505.1"/>
    </source>
</evidence>
<name>A0A8D5UGG6_9BACL</name>
<comment type="cofactor">
    <cofactor evidence="9">
        <name>Mg(2+)</name>
        <dbReference type="ChEBI" id="CHEBI:18420"/>
    </cofactor>
</comment>
<organism evidence="11 12">
    <name type="scientific">Polycladomyces abyssicola</name>
    <dbReference type="NCBI Taxonomy" id="1125966"/>
    <lineage>
        <taxon>Bacteria</taxon>
        <taxon>Bacillati</taxon>
        <taxon>Bacillota</taxon>
        <taxon>Bacilli</taxon>
        <taxon>Bacillales</taxon>
        <taxon>Thermoactinomycetaceae</taxon>
        <taxon>Polycladomyces</taxon>
    </lineage>
</organism>
<comment type="function">
    <text evidence="7 10">Catalyzes the aldol cleavage of 4-hydroxy-4-methyl-2-oxoglutarate (HMG) into 2 molecules of pyruvate. Also contains a secondary oxaloacetate (OAA) decarboxylase activity due to the common pyruvate enolate transition state formed following C-C bond cleavage in the retro-aldol and decarboxylation reactions.</text>
</comment>
<evidence type="ECO:0000256" key="10">
    <source>
        <dbReference type="RuleBase" id="RU004338"/>
    </source>
</evidence>
<keyword evidence="12" id="KW-1185">Reference proteome</keyword>
<sequence>MKTTDLCDQFPDRVHVCEIFFQSFGKRKMFSGEIYTVRVFEDNVLVKQALETIPAGSVLVVDGGGSKKCALLGDRLAGIAVNRGLSGIIVHGCIRDSADIAQLDIGVLALGTNPRKSRKEGKGETNIPVSFAGVDWEPGHYVYVDEDGVIVASEQLVLGE</sequence>
<keyword evidence="6 10" id="KW-0456">Lyase</keyword>
<accession>A0A8D5UGG6</accession>
<dbReference type="PANTHER" id="PTHR33254:SF4">
    <property type="entry name" value="4-HYDROXY-4-METHYL-2-OXOGLUTARATE ALDOLASE 3-RELATED"/>
    <property type="match status" value="1"/>
</dbReference>
<evidence type="ECO:0000256" key="6">
    <source>
        <dbReference type="ARBA" id="ARBA00023239"/>
    </source>
</evidence>
<comment type="catalytic activity">
    <reaction evidence="8 10">
        <text>oxaloacetate + H(+) = pyruvate + CO2</text>
        <dbReference type="Rhea" id="RHEA:15641"/>
        <dbReference type="ChEBI" id="CHEBI:15361"/>
        <dbReference type="ChEBI" id="CHEBI:15378"/>
        <dbReference type="ChEBI" id="CHEBI:16452"/>
        <dbReference type="ChEBI" id="CHEBI:16526"/>
        <dbReference type="EC" id="4.1.1.112"/>
    </reaction>
</comment>
<dbReference type="AlphaFoldDB" id="A0A8D5UGG6"/>
<reference evidence="11" key="2">
    <citation type="journal article" date="2021" name="Microbiol. Resour. Announc.">
        <title>Complete Genome Sequence of Polycladomyces abyssicola JIR-001T, Isolated from Hemipelagic Sediment in Deep Seawater.</title>
        <authorList>
            <person name="Tsubouchi T."/>
            <person name="Kaneko Y."/>
        </authorList>
    </citation>
    <scope>NUCLEOTIDE SEQUENCE</scope>
    <source>
        <strain evidence="11">JIR-001</strain>
    </source>
</reference>
<feature type="binding site" evidence="9">
    <location>
        <begin position="73"/>
        <end position="76"/>
    </location>
    <ligand>
        <name>substrate</name>
    </ligand>
</feature>
<evidence type="ECO:0000256" key="8">
    <source>
        <dbReference type="ARBA" id="ARBA00047973"/>
    </source>
</evidence>
<dbReference type="KEGG" id="pabs:JIR001_12880"/>
<keyword evidence="9" id="KW-0460">Magnesium</keyword>
<feature type="binding site" evidence="9">
    <location>
        <position position="96"/>
    </location>
    <ligand>
        <name>Mg(2+)</name>
        <dbReference type="ChEBI" id="CHEBI:18420"/>
    </ligand>
</feature>
<evidence type="ECO:0000256" key="9">
    <source>
        <dbReference type="PIRSR" id="PIRSR605493-1"/>
    </source>
</evidence>
<evidence type="ECO:0000256" key="4">
    <source>
        <dbReference type="ARBA" id="ARBA00011233"/>
    </source>
</evidence>
<dbReference type="InterPro" id="IPR005493">
    <property type="entry name" value="RraA/RraA-like"/>
</dbReference>
<dbReference type="GO" id="GO:0047443">
    <property type="term" value="F:4-hydroxy-4-methyl-2-oxoglutarate aldolase activity"/>
    <property type="evidence" value="ECO:0007669"/>
    <property type="project" value="UniProtKB-EC"/>
</dbReference>
<evidence type="ECO:0000256" key="2">
    <source>
        <dbReference type="ARBA" id="ARBA00001968"/>
    </source>
</evidence>
<dbReference type="RefSeq" id="WP_212774725.1">
    <property type="nucleotide sequence ID" value="NZ_AP024601.1"/>
</dbReference>
<reference evidence="11" key="1">
    <citation type="journal article" date="2013" name="Int. J. Syst. Evol. Microbiol.">
        <title>Polycladomyces abyssicola gen. nov., sp. nov., a thermophilic filamentous bacterium isolated from hemipelagic sediment.</title>
        <authorList>
            <person name="Tsubouchi T."/>
            <person name="Shimane Y."/>
            <person name="Mori K."/>
            <person name="Usui K."/>
            <person name="Hiraki T."/>
            <person name="Tame A."/>
            <person name="Uematsu K."/>
            <person name="Maruyama T."/>
            <person name="Hatada Y."/>
        </authorList>
    </citation>
    <scope>NUCLEOTIDE SEQUENCE</scope>
    <source>
        <strain evidence="11">JIR-001</strain>
    </source>
</reference>
<dbReference type="EC" id="4.1.3.17" evidence="10"/>
<dbReference type="GO" id="GO:0046872">
    <property type="term" value="F:metal ion binding"/>
    <property type="evidence" value="ECO:0007669"/>
    <property type="project" value="UniProtKB-KW"/>
</dbReference>
<evidence type="ECO:0000256" key="3">
    <source>
        <dbReference type="ARBA" id="ARBA00008621"/>
    </source>
</evidence>
<comment type="subunit">
    <text evidence="4 10">Homotrimer.</text>
</comment>
<evidence type="ECO:0000313" key="12">
    <source>
        <dbReference type="Proteomes" id="UP000677436"/>
    </source>
</evidence>
<evidence type="ECO:0000256" key="7">
    <source>
        <dbReference type="ARBA" id="ARBA00025046"/>
    </source>
</evidence>
<dbReference type="CDD" id="cd16841">
    <property type="entry name" value="RraA_family"/>
    <property type="match status" value="1"/>
</dbReference>
<dbReference type="InterPro" id="IPR010203">
    <property type="entry name" value="RraA"/>
</dbReference>
<dbReference type="GO" id="GO:0008428">
    <property type="term" value="F:ribonuclease inhibitor activity"/>
    <property type="evidence" value="ECO:0007669"/>
    <property type="project" value="InterPro"/>
</dbReference>
<protein>
    <recommendedName>
        <fullName evidence="10">4-hydroxy-4-methyl-2-oxoglutarate aldolase</fullName>
        <shortName evidence="10">HMG aldolase</shortName>
        <ecNumber evidence="10">4.1.1.112</ecNumber>
        <ecNumber evidence="10">4.1.3.17</ecNumber>
    </recommendedName>
    <alternativeName>
        <fullName evidence="10">Oxaloacetate decarboxylase</fullName>
    </alternativeName>
</protein>